<gene>
    <name evidence="2" type="ORF">AVDCRST_MAG09-291</name>
</gene>
<name>A0A6J4SGZ1_9SPHN</name>
<dbReference type="EMBL" id="CADCVZ010000009">
    <property type="protein sequence ID" value="CAA9495614.1"/>
    <property type="molecule type" value="Genomic_DNA"/>
</dbReference>
<feature type="compositionally biased region" description="Low complexity" evidence="1">
    <location>
        <begin position="1"/>
        <end position="13"/>
    </location>
</feature>
<dbReference type="AlphaFoldDB" id="A0A6J4SGZ1"/>
<organism evidence="2">
    <name type="scientific">uncultured Sphingomonas sp</name>
    <dbReference type="NCBI Taxonomy" id="158754"/>
    <lineage>
        <taxon>Bacteria</taxon>
        <taxon>Pseudomonadati</taxon>
        <taxon>Pseudomonadota</taxon>
        <taxon>Alphaproteobacteria</taxon>
        <taxon>Sphingomonadales</taxon>
        <taxon>Sphingomonadaceae</taxon>
        <taxon>Sphingomonas</taxon>
        <taxon>environmental samples</taxon>
    </lineage>
</organism>
<sequence>MSPSTSPATTCTSQGKQTVKLASPKHRRHIGAASILPKDQSR</sequence>
<evidence type="ECO:0000313" key="2">
    <source>
        <dbReference type="EMBL" id="CAA9495614.1"/>
    </source>
</evidence>
<proteinExistence type="predicted"/>
<reference evidence="2" key="1">
    <citation type="submission" date="2020-02" db="EMBL/GenBank/DDBJ databases">
        <authorList>
            <person name="Meier V. D."/>
        </authorList>
    </citation>
    <scope>NUCLEOTIDE SEQUENCE</scope>
    <source>
        <strain evidence="2">AVDCRST_MAG09</strain>
    </source>
</reference>
<feature type="region of interest" description="Disordered" evidence="1">
    <location>
        <begin position="1"/>
        <end position="42"/>
    </location>
</feature>
<accession>A0A6J4SGZ1</accession>
<protein>
    <submittedName>
        <fullName evidence="2">Uncharacterized protein</fullName>
    </submittedName>
</protein>
<evidence type="ECO:0000256" key="1">
    <source>
        <dbReference type="SAM" id="MobiDB-lite"/>
    </source>
</evidence>